<dbReference type="PANTHER" id="PTHR12270:SF25">
    <property type="entry name" value="GLYCOSYLTRANSFERASE-LIKE PROTEIN LARGE"/>
    <property type="match status" value="1"/>
</dbReference>
<evidence type="ECO:0000256" key="4">
    <source>
        <dbReference type="ARBA" id="ARBA00022989"/>
    </source>
</evidence>
<keyword evidence="6" id="KW-0325">Glycoprotein</keyword>
<evidence type="ECO:0000256" key="1">
    <source>
        <dbReference type="ARBA" id="ARBA00004606"/>
    </source>
</evidence>
<dbReference type="PANTHER" id="PTHR12270">
    <property type="entry name" value="GLYCOSYLTRANSFERASE-RELATED"/>
    <property type="match status" value="1"/>
</dbReference>
<comment type="subcellular location">
    <subcellularLocation>
        <location evidence="1">Membrane</location>
        <topology evidence="1">Single-pass type II membrane protein</topology>
    </subcellularLocation>
</comment>
<dbReference type="SUPFAM" id="SSF53448">
    <property type="entry name" value="Nucleotide-diphospho-sugar transferases"/>
    <property type="match status" value="1"/>
</dbReference>
<dbReference type="GO" id="GO:0035269">
    <property type="term" value="P:protein O-linked glycosylation via mannose"/>
    <property type="evidence" value="ECO:0007669"/>
    <property type="project" value="TreeGrafter"/>
</dbReference>
<protein>
    <recommendedName>
        <fullName evidence="10">Glycosyltransferase-like protein LARGE</fullName>
    </recommendedName>
</protein>
<sequence length="257" mass="29989">MTVPTLTTSIMILRIPANIVNAPLLTNLPRKLYIRRRSITVVLCSIFLVPLLFSLRQPARVSRLTRNFDMETVHVVYTLRGSESLVFAEVLLKSMLYYQGRFHEDNSTCTTNGFPQIKPRCPQTLPIRQSHIVIHVLIDYATRAEFARMFHLWQRPFLEWRFYRAEYHEKLLRQLKNSHHSGIPSLMKLLVPVILPDEVEKAIVMDSDMLFNHNVLELWELFEQFNSSQAIGLSWTLKAPLPGCQYFRYTPITVSCQ</sequence>
<evidence type="ECO:0000256" key="3">
    <source>
        <dbReference type="ARBA" id="ARBA00022968"/>
    </source>
</evidence>
<evidence type="ECO:0000313" key="8">
    <source>
        <dbReference type="EMBL" id="KAA3680372.1"/>
    </source>
</evidence>
<dbReference type="InterPro" id="IPR051292">
    <property type="entry name" value="Xyl/GlcA_transferase"/>
</dbReference>
<feature type="transmembrane region" description="Helical" evidence="7">
    <location>
        <begin position="38"/>
        <end position="55"/>
    </location>
</feature>
<accession>A0A5J4NYH4</accession>
<dbReference type="GO" id="GO:0016020">
    <property type="term" value="C:membrane"/>
    <property type="evidence" value="ECO:0007669"/>
    <property type="project" value="UniProtKB-SubCell"/>
</dbReference>
<evidence type="ECO:0008006" key="10">
    <source>
        <dbReference type="Google" id="ProtNLM"/>
    </source>
</evidence>
<evidence type="ECO:0000256" key="5">
    <source>
        <dbReference type="ARBA" id="ARBA00023136"/>
    </source>
</evidence>
<keyword evidence="3" id="KW-0735">Signal-anchor</keyword>
<dbReference type="InterPro" id="IPR029044">
    <property type="entry name" value="Nucleotide-diphossugar_trans"/>
</dbReference>
<evidence type="ECO:0000256" key="7">
    <source>
        <dbReference type="SAM" id="Phobius"/>
    </source>
</evidence>
<comment type="caution">
    <text evidence="8">The sequence shown here is derived from an EMBL/GenBank/DDBJ whole genome shotgun (WGS) entry which is preliminary data.</text>
</comment>
<keyword evidence="2 7" id="KW-0812">Transmembrane</keyword>
<organism evidence="8 9">
    <name type="scientific">Paragonimus westermani</name>
    <dbReference type="NCBI Taxonomy" id="34504"/>
    <lineage>
        <taxon>Eukaryota</taxon>
        <taxon>Metazoa</taxon>
        <taxon>Spiralia</taxon>
        <taxon>Lophotrochozoa</taxon>
        <taxon>Platyhelminthes</taxon>
        <taxon>Trematoda</taxon>
        <taxon>Digenea</taxon>
        <taxon>Plagiorchiida</taxon>
        <taxon>Troglotremata</taxon>
        <taxon>Troglotrematidae</taxon>
        <taxon>Paragonimus</taxon>
    </lineage>
</organism>
<dbReference type="Proteomes" id="UP000324629">
    <property type="component" value="Unassembled WGS sequence"/>
</dbReference>
<evidence type="ECO:0000313" key="9">
    <source>
        <dbReference type="Proteomes" id="UP000324629"/>
    </source>
</evidence>
<keyword evidence="5 7" id="KW-0472">Membrane</keyword>
<evidence type="ECO:0000256" key="2">
    <source>
        <dbReference type="ARBA" id="ARBA00022692"/>
    </source>
</evidence>
<gene>
    <name evidence="8" type="ORF">DEA37_0010259</name>
</gene>
<proteinExistence type="predicted"/>
<dbReference type="AlphaFoldDB" id="A0A5J4NYH4"/>
<evidence type="ECO:0000256" key="6">
    <source>
        <dbReference type="ARBA" id="ARBA00023180"/>
    </source>
</evidence>
<keyword evidence="9" id="KW-1185">Reference proteome</keyword>
<dbReference type="GO" id="GO:0015020">
    <property type="term" value="F:glucuronosyltransferase activity"/>
    <property type="evidence" value="ECO:0007669"/>
    <property type="project" value="TreeGrafter"/>
</dbReference>
<dbReference type="Gene3D" id="3.90.550.10">
    <property type="entry name" value="Spore Coat Polysaccharide Biosynthesis Protein SpsA, Chain A"/>
    <property type="match status" value="1"/>
</dbReference>
<dbReference type="GO" id="GO:0042285">
    <property type="term" value="F:xylosyltransferase activity"/>
    <property type="evidence" value="ECO:0007669"/>
    <property type="project" value="TreeGrafter"/>
</dbReference>
<name>A0A5J4NYH4_9TREM</name>
<keyword evidence="4 7" id="KW-1133">Transmembrane helix</keyword>
<reference evidence="8 9" key="1">
    <citation type="journal article" date="2019" name="Gigascience">
        <title>Whole-genome sequence of the oriental lung fluke Paragonimus westermani.</title>
        <authorList>
            <person name="Oey H."/>
            <person name="Zakrzewski M."/>
            <person name="Narain K."/>
            <person name="Devi K.R."/>
            <person name="Agatsuma T."/>
            <person name="Nawaratna S."/>
            <person name="Gobert G.N."/>
            <person name="Jones M.K."/>
            <person name="Ragan M.A."/>
            <person name="McManus D.P."/>
            <person name="Krause L."/>
        </authorList>
    </citation>
    <scope>NUCLEOTIDE SEQUENCE [LARGE SCALE GENOMIC DNA]</scope>
    <source>
        <strain evidence="8 9">IND2009</strain>
    </source>
</reference>
<dbReference type="EMBL" id="QNGE01000461">
    <property type="protein sequence ID" value="KAA3680372.1"/>
    <property type="molecule type" value="Genomic_DNA"/>
</dbReference>